<organism evidence="15 16">
    <name type="scientific">Stigmatella aurantiaca</name>
    <dbReference type="NCBI Taxonomy" id="41"/>
    <lineage>
        <taxon>Bacteria</taxon>
        <taxon>Pseudomonadati</taxon>
        <taxon>Myxococcota</taxon>
        <taxon>Myxococcia</taxon>
        <taxon>Myxococcales</taxon>
        <taxon>Cystobacterineae</taxon>
        <taxon>Archangiaceae</taxon>
        <taxon>Stigmatella</taxon>
    </lineage>
</organism>
<keyword evidence="8" id="KW-0238">DNA-binding</keyword>
<dbReference type="InterPro" id="IPR002197">
    <property type="entry name" value="HTH_Fis"/>
</dbReference>
<keyword evidence="2" id="KW-0963">Cytoplasm</keyword>
<evidence type="ECO:0000256" key="4">
    <source>
        <dbReference type="ARBA" id="ARBA00022741"/>
    </source>
</evidence>
<dbReference type="PRINTS" id="PR01590">
    <property type="entry name" value="HTHFIS"/>
</dbReference>
<feature type="domain" description="Response regulatory" evidence="14">
    <location>
        <begin position="3"/>
        <end position="117"/>
    </location>
</feature>
<dbReference type="GO" id="GO:0005524">
    <property type="term" value="F:ATP binding"/>
    <property type="evidence" value="ECO:0007669"/>
    <property type="project" value="UniProtKB-KW"/>
</dbReference>
<dbReference type="PROSITE" id="PS50045">
    <property type="entry name" value="SIGMA54_INTERACT_4"/>
    <property type="match status" value="1"/>
</dbReference>
<accession>A0A1H8EBK6</accession>
<keyword evidence="6" id="KW-0902">Two-component regulatory system</keyword>
<dbReference type="InterPro" id="IPR025943">
    <property type="entry name" value="Sigma_54_int_dom_ATP-bd_2"/>
</dbReference>
<dbReference type="InterPro" id="IPR025944">
    <property type="entry name" value="Sigma_54_int_dom_CS"/>
</dbReference>
<dbReference type="AlphaFoldDB" id="A0A1H8EBK6"/>
<dbReference type="InterPro" id="IPR027417">
    <property type="entry name" value="P-loop_NTPase"/>
</dbReference>
<feature type="modified residue" description="4-aspartylphosphate" evidence="11">
    <location>
        <position position="52"/>
    </location>
</feature>
<keyword evidence="7" id="KW-0805">Transcription regulation</keyword>
<feature type="region of interest" description="Disordered" evidence="12">
    <location>
        <begin position="378"/>
        <end position="402"/>
    </location>
</feature>
<evidence type="ECO:0000256" key="7">
    <source>
        <dbReference type="ARBA" id="ARBA00023015"/>
    </source>
</evidence>
<dbReference type="GO" id="GO:0000160">
    <property type="term" value="P:phosphorelay signal transduction system"/>
    <property type="evidence" value="ECO:0007669"/>
    <property type="project" value="UniProtKB-KW"/>
</dbReference>
<dbReference type="InterPro" id="IPR011006">
    <property type="entry name" value="CheY-like_superfamily"/>
</dbReference>
<dbReference type="SMART" id="SM00382">
    <property type="entry name" value="AAA"/>
    <property type="match status" value="1"/>
</dbReference>
<dbReference type="InterPro" id="IPR058031">
    <property type="entry name" value="AAA_lid_NorR"/>
</dbReference>
<dbReference type="InterPro" id="IPR009057">
    <property type="entry name" value="Homeodomain-like_sf"/>
</dbReference>
<dbReference type="PANTHER" id="PTHR32071">
    <property type="entry name" value="TRANSCRIPTIONAL REGULATORY PROTEIN"/>
    <property type="match status" value="1"/>
</dbReference>
<dbReference type="InterPro" id="IPR001789">
    <property type="entry name" value="Sig_transdc_resp-reg_receiver"/>
</dbReference>
<gene>
    <name evidence="15" type="ORF">SAMN05444354_13256</name>
</gene>
<evidence type="ECO:0000259" key="13">
    <source>
        <dbReference type="PROSITE" id="PS50045"/>
    </source>
</evidence>
<evidence type="ECO:0000256" key="2">
    <source>
        <dbReference type="ARBA" id="ARBA00022490"/>
    </source>
</evidence>
<comment type="subcellular location">
    <subcellularLocation>
        <location evidence="1">Cytoplasm</location>
    </subcellularLocation>
</comment>
<dbReference type="SUPFAM" id="SSF52172">
    <property type="entry name" value="CheY-like"/>
    <property type="match status" value="1"/>
</dbReference>
<evidence type="ECO:0000256" key="3">
    <source>
        <dbReference type="ARBA" id="ARBA00022553"/>
    </source>
</evidence>
<evidence type="ECO:0000256" key="6">
    <source>
        <dbReference type="ARBA" id="ARBA00023012"/>
    </source>
</evidence>
<keyword evidence="4" id="KW-0547">Nucleotide-binding</keyword>
<dbReference type="RefSeq" id="WP_075011124.1">
    <property type="nucleotide sequence ID" value="NZ_FOAP01000032.1"/>
</dbReference>
<dbReference type="PROSITE" id="PS50110">
    <property type="entry name" value="RESPONSE_REGULATORY"/>
    <property type="match status" value="1"/>
</dbReference>
<proteinExistence type="predicted"/>
<dbReference type="GO" id="GO:0005737">
    <property type="term" value="C:cytoplasm"/>
    <property type="evidence" value="ECO:0007669"/>
    <property type="project" value="UniProtKB-SubCell"/>
</dbReference>
<dbReference type="InterPro" id="IPR003593">
    <property type="entry name" value="AAA+_ATPase"/>
</dbReference>
<dbReference type="Gene3D" id="3.40.50.300">
    <property type="entry name" value="P-loop containing nucleotide triphosphate hydrolases"/>
    <property type="match status" value="1"/>
</dbReference>
<evidence type="ECO:0000256" key="12">
    <source>
        <dbReference type="SAM" id="MobiDB-lite"/>
    </source>
</evidence>
<feature type="domain" description="Sigma-54 factor interaction" evidence="13">
    <location>
        <begin position="137"/>
        <end position="366"/>
    </location>
</feature>
<dbReference type="InterPro" id="IPR025662">
    <property type="entry name" value="Sigma_54_int_dom_ATP-bd_1"/>
</dbReference>
<evidence type="ECO:0000256" key="5">
    <source>
        <dbReference type="ARBA" id="ARBA00022840"/>
    </source>
</evidence>
<evidence type="ECO:0000256" key="1">
    <source>
        <dbReference type="ARBA" id="ARBA00004496"/>
    </source>
</evidence>
<dbReference type="PROSITE" id="PS00676">
    <property type="entry name" value="SIGMA54_INTERACT_2"/>
    <property type="match status" value="1"/>
</dbReference>
<feature type="region of interest" description="Disordered" evidence="12">
    <location>
        <begin position="453"/>
        <end position="478"/>
    </location>
</feature>
<dbReference type="CDD" id="cd00009">
    <property type="entry name" value="AAA"/>
    <property type="match status" value="1"/>
</dbReference>
<reference evidence="16" key="1">
    <citation type="submission" date="2016-10" db="EMBL/GenBank/DDBJ databases">
        <authorList>
            <person name="Varghese N."/>
            <person name="Submissions S."/>
        </authorList>
    </citation>
    <scope>NUCLEOTIDE SEQUENCE [LARGE SCALE GENOMIC DNA]</scope>
    <source>
        <strain evidence="16">DSM 17044</strain>
    </source>
</reference>
<keyword evidence="10" id="KW-0804">Transcription</keyword>
<keyword evidence="16" id="KW-1185">Reference proteome</keyword>
<evidence type="ECO:0000256" key="10">
    <source>
        <dbReference type="ARBA" id="ARBA00023163"/>
    </source>
</evidence>
<dbReference type="FunFam" id="3.40.50.2300:FF:000018">
    <property type="entry name" value="DNA-binding transcriptional regulator NtrC"/>
    <property type="match status" value="1"/>
</dbReference>
<dbReference type="InterPro" id="IPR002078">
    <property type="entry name" value="Sigma_54_int"/>
</dbReference>
<dbReference type="FunFam" id="1.10.8.60:FF:000014">
    <property type="entry name" value="DNA-binding transcriptional regulator NtrC"/>
    <property type="match status" value="1"/>
</dbReference>
<dbReference type="Gene3D" id="3.40.50.2300">
    <property type="match status" value="1"/>
</dbReference>
<dbReference type="GO" id="GO:0043565">
    <property type="term" value="F:sequence-specific DNA binding"/>
    <property type="evidence" value="ECO:0007669"/>
    <property type="project" value="InterPro"/>
</dbReference>
<evidence type="ECO:0000259" key="14">
    <source>
        <dbReference type="PROSITE" id="PS50110"/>
    </source>
</evidence>
<dbReference type="FunFam" id="3.40.50.300:FF:000006">
    <property type="entry name" value="DNA-binding transcriptional regulator NtrC"/>
    <property type="match status" value="1"/>
</dbReference>
<dbReference type="OrthoDB" id="9814761at2"/>
<dbReference type="SUPFAM" id="SSF52540">
    <property type="entry name" value="P-loop containing nucleoside triphosphate hydrolases"/>
    <property type="match status" value="1"/>
</dbReference>
<dbReference type="PROSITE" id="PS00675">
    <property type="entry name" value="SIGMA54_INTERACT_1"/>
    <property type="match status" value="1"/>
</dbReference>
<keyword evidence="3 11" id="KW-0597">Phosphoprotein</keyword>
<evidence type="ECO:0000313" key="15">
    <source>
        <dbReference type="EMBL" id="SEN16524.1"/>
    </source>
</evidence>
<dbReference type="Pfam" id="PF00158">
    <property type="entry name" value="Sigma54_activat"/>
    <property type="match status" value="1"/>
</dbReference>
<dbReference type="GO" id="GO:0006355">
    <property type="term" value="P:regulation of DNA-templated transcription"/>
    <property type="evidence" value="ECO:0007669"/>
    <property type="project" value="InterPro"/>
</dbReference>
<dbReference type="EMBL" id="FOAP01000032">
    <property type="protein sequence ID" value="SEN16524.1"/>
    <property type="molecule type" value="Genomic_DNA"/>
</dbReference>
<keyword evidence="5" id="KW-0067">ATP-binding</keyword>
<dbReference type="Pfam" id="PF25601">
    <property type="entry name" value="AAA_lid_14"/>
    <property type="match status" value="1"/>
</dbReference>
<dbReference type="Pfam" id="PF02954">
    <property type="entry name" value="HTH_8"/>
    <property type="match status" value="1"/>
</dbReference>
<evidence type="ECO:0000313" key="16">
    <source>
        <dbReference type="Proteomes" id="UP000182719"/>
    </source>
</evidence>
<dbReference type="Gene3D" id="1.10.10.60">
    <property type="entry name" value="Homeodomain-like"/>
    <property type="match status" value="1"/>
</dbReference>
<dbReference type="Gene3D" id="1.10.8.60">
    <property type="match status" value="1"/>
</dbReference>
<keyword evidence="9" id="KW-0010">Activator</keyword>
<evidence type="ECO:0000256" key="9">
    <source>
        <dbReference type="ARBA" id="ARBA00023159"/>
    </source>
</evidence>
<dbReference type="Pfam" id="PF00072">
    <property type="entry name" value="Response_reg"/>
    <property type="match status" value="1"/>
</dbReference>
<evidence type="ECO:0000256" key="8">
    <source>
        <dbReference type="ARBA" id="ARBA00023125"/>
    </source>
</evidence>
<dbReference type="SUPFAM" id="SSF46689">
    <property type="entry name" value="Homeodomain-like"/>
    <property type="match status" value="1"/>
</dbReference>
<dbReference type="Proteomes" id="UP000182719">
    <property type="component" value="Unassembled WGS sequence"/>
</dbReference>
<name>A0A1H8EBK6_STIAU</name>
<evidence type="ECO:0000256" key="11">
    <source>
        <dbReference type="PROSITE-ProRule" id="PRU00169"/>
    </source>
</evidence>
<dbReference type="SMART" id="SM00448">
    <property type="entry name" value="REC"/>
    <property type="match status" value="1"/>
</dbReference>
<dbReference type="PROSITE" id="PS00688">
    <property type="entry name" value="SIGMA54_INTERACT_3"/>
    <property type="match status" value="1"/>
</dbReference>
<protein>
    <submittedName>
        <fullName evidence="15">Two component, sigma54 specific, transcriptional regulator, Fis family</fullName>
    </submittedName>
</protein>
<sequence length="478" mass="52121">MTKVLVLDDEANLRKVLAAMLRREGYDVTVAENGEQGLAEFHKNGADIVVTDLVMPKVGGMEVLRGVNAANPDVPVIIITAHGTVDSAVEAIKAGAFDYITKPFEQSELSAVIAKASKAHESARHSVRPDIKARTAIIGESPLIQDVYKIIDKVADTPSTVLITGESGTGKELIATALHGASSRRDKPFIKINCAAIPHNLIESELFGYERGAFTGAVTSKPGRFELADGGSLFLDEIGEIPVEMQVKLLRALQEGEFERVGGIKTTRVDVRLIAATNQDLQAQIESGRFRKDLYYRLAVVPIVLPALRERRSDIPMLARHFVEKYNRRLNKRIEGITDDALTLLQTYAWPGNIRELENLIERVLLFADGPLITVKDLPEPVRQGDTSPALSPAGPPAMEAHTGETGLKDIIRMKAAELEKDLITKALEETGGNVTRAAKLLQISRKSLQTKMKEFGLRDTAPEGKDEGASKDDGPDE</sequence>